<dbReference type="CDD" id="cd05256">
    <property type="entry name" value="UDP_AE_SDR_e"/>
    <property type="match status" value="1"/>
</dbReference>
<organism evidence="3 4">
    <name type="scientific">Candidatus Nomurabacteria bacterium GW2011_GWA2_40_9</name>
    <dbReference type="NCBI Taxonomy" id="1618734"/>
    <lineage>
        <taxon>Bacteria</taxon>
        <taxon>Candidatus Nomuraibacteriota</taxon>
    </lineage>
</organism>
<evidence type="ECO:0000259" key="2">
    <source>
        <dbReference type="Pfam" id="PF01370"/>
    </source>
</evidence>
<comment type="similarity">
    <text evidence="1">Belongs to the NAD(P)-dependent epimerase/dehydratase family.</text>
</comment>
<evidence type="ECO:0000313" key="3">
    <source>
        <dbReference type="EMBL" id="KKR79560.1"/>
    </source>
</evidence>
<dbReference type="Proteomes" id="UP000034749">
    <property type="component" value="Unassembled WGS sequence"/>
</dbReference>
<accession>A0A0G0W5P9</accession>
<dbReference type="SUPFAM" id="SSF51735">
    <property type="entry name" value="NAD(P)-binding Rossmann-fold domains"/>
    <property type="match status" value="1"/>
</dbReference>
<dbReference type="InterPro" id="IPR001509">
    <property type="entry name" value="Epimerase_deHydtase"/>
</dbReference>
<feature type="domain" description="NAD-dependent epimerase/dehydratase" evidence="2">
    <location>
        <begin position="4"/>
        <end position="238"/>
    </location>
</feature>
<sequence>MKCLVTGGAGFIGSHLVEALVKKGAHVRVLDNFSSGKKSNLAQVEKKVEIIEGNIVDCSLVKEVMNGVDYVFHQAALKTVPESFNCPQEYNKVNIEGTLILLEEAVKNKIKKFVYASSSSAYGDSVSLPKRETDVPLPISPYGITKLAGEEYCYVFSKNYALPTVSLRYFNVFGPRQPEKDGYSPVIPKFISCILKNESAPIYGDGTQSRDFTYIDDVVLANILAIEKQEVVGSFNVGKGENHNLLEVIELLNKFLNKNIKPIFLPPQKGDVKHTLASIELIQEKLGYKPTCSFEEGLKRTLAWFQNL</sequence>
<evidence type="ECO:0000313" key="4">
    <source>
        <dbReference type="Proteomes" id="UP000034749"/>
    </source>
</evidence>
<dbReference type="EMBL" id="LBZW01000006">
    <property type="protein sequence ID" value="KKR79560.1"/>
    <property type="molecule type" value="Genomic_DNA"/>
</dbReference>
<dbReference type="InterPro" id="IPR036291">
    <property type="entry name" value="NAD(P)-bd_dom_sf"/>
</dbReference>
<dbReference type="Gene3D" id="3.40.50.720">
    <property type="entry name" value="NAD(P)-binding Rossmann-like Domain"/>
    <property type="match status" value="1"/>
</dbReference>
<protein>
    <submittedName>
        <fullName evidence="3">NAD-dependent epimerase/dehydratase</fullName>
    </submittedName>
</protein>
<dbReference type="PANTHER" id="PTHR43000">
    <property type="entry name" value="DTDP-D-GLUCOSE 4,6-DEHYDRATASE-RELATED"/>
    <property type="match status" value="1"/>
</dbReference>
<name>A0A0G0W5P9_9BACT</name>
<evidence type="ECO:0000256" key="1">
    <source>
        <dbReference type="ARBA" id="ARBA00007637"/>
    </source>
</evidence>
<gene>
    <name evidence="3" type="ORF">UU24_C0006G0054</name>
</gene>
<dbReference type="PRINTS" id="PR01713">
    <property type="entry name" value="NUCEPIMERASE"/>
</dbReference>
<dbReference type="Gene3D" id="3.90.25.10">
    <property type="entry name" value="UDP-galactose 4-epimerase, domain 1"/>
    <property type="match status" value="1"/>
</dbReference>
<dbReference type="Pfam" id="PF01370">
    <property type="entry name" value="Epimerase"/>
    <property type="match status" value="1"/>
</dbReference>
<comment type="caution">
    <text evidence="3">The sequence shown here is derived from an EMBL/GenBank/DDBJ whole genome shotgun (WGS) entry which is preliminary data.</text>
</comment>
<dbReference type="AlphaFoldDB" id="A0A0G0W5P9"/>
<dbReference type="PATRIC" id="fig|1618734.3.peg.265"/>
<reference evidence="3 4" key="1">
    <citation type="journal article" date="2015" name="Nature">
        <title>rRNA introns, odd ribosomes, and small enigmatic genomes across a large radiation of phyla.</title>
        <authorList>
            <person name="Brown C.T."/>
            <person name="Hug L.A."/>
            <person name="Thomas B.C."/>
            <person name="Sharon I."/>
            <person name="Castelle C.J."/>
            <person name="Singh A."/>
            <person name="Wilkins M.J."/>
            <person name="Williams K.H."/>
            <person name="Banfield J.F."/>
        </authorList>
    </citation>
    <scope>NUCLEOTIDE SEQUENCE [LARGE SCALE GENOMIC DNA]</scope>
</reference>
<proteinExistence type="inferred from homology"/>